<dbReference type="Proteomes" id="UP001501183">
    <property type="component" value="Unassembled WGS sequence"/>
</dbReference>
<feature type="region of interest" description="Disordered" evidence="1">
    <location>
        <begin position="177"/>
        <end position="233"/>
    </location>
</feature>
<dbReference type="Pfam" id="PF01243">
    <property type="entry name" value="PNPOx_N"/>
    <property type="match status" value="1"/>
</dbReference>
<accession>A0ABP8P023</accession>
<dbReference type="PANTHER" id="PTHR42815:SF2">
    <property type="entry name" value="FAD-BINDING, PUTATIVE (AFU_ORTHOLOGUE AFUA_6G07600)-RELATED"/>
    <property type="match status" value="1"/>
</dbReference>
<dbReference type="Gene3D" id="2.30.110.10">
    <property type="entry name" value="Electron Transport, Fmn-binding Protein, Chain A"/>
    <property type="match status" value="1"/>
</dbReference>
<evidence type="ECO:0000313" key="3">
    <source>
        <dbReference type="EMBL" id="GAA4476771.1"/>
    </source>
</evidence>
<dbReference type="SUPFAM" id="SSF50475">
    <property type="entry name" value="FMN-binding split barrel"/>
    <property type="match status" value="1"/>
</dbReference>
<dbReference type="EMBL" id="BAABFB010000029">
    <property type="protein sequence ID" value="GAA4476771.1"/>
    <property type="molecule type" value="Genomic_DNA"/>
</dbReference>
<proteinExistence type="predicted"/>
<gene>
    <name evidence="3" type="ORF">GCM10023094_17480</name>
</gene>
<evidence type="ECO:0000259" key="2">
    <source>
        <dbReference type="Pfam" id="PF01243"/>
    </source>
</evidence>
<sequence>MTIRDTVGSVGEHELQREYGTADRAARFYSDQVLAHLNPAMIEFTGRQEMAFIATSDSRGECDSTFRAGAPGFIHVIDPHTLAYPEYRGNGVMASLGNIRENPHVGILMMDFVHDLIGLHVNGSARIVEDPELRATVPDLPDDHSGGRTPERWVVVDVEEAYIHCRKHIPRMKPVTTKRDWGTDDTRRKGGDFFDAKATSRESPRGATADSKVVVPDPAPRRRARRTAAAVEK</sequence>
<dbReference type="InterPro" id="IPR011576">
    <property type="entry name" value="Pyridox_Oxase_N"/>
</dbReference>
<reference evidence="4" key="1">
    <citation type="journal article" date="2019" name="Int. J. Syst. Evol. Microbiol.">
        <title>The Global Catalogue of Microorganisms (GCM) 10K type strain sequencing project: providing services to taxonomists for standard genome sequencing and annotation.</title>
        <authorList>
            <consortium name="The Broad Institute Genomics Platform"/>
            <consortium name="The Broad Institute Genome Sequencing Center for Infectious Disease"/>
            <person name="Wu L."/>
            <person name="Ma J."/>
        </authorList>
    </citation>
    <scope>NUCLEOTIDE SEQUENCE [LARGE SCALE GENOMIC DNA]</scope>
    <source>
        <strain evidence="4">JCM 32206</strain>
    </source>
</reference>
<dbReference type="InterPro" id="IPR012349">
    <property type="entry name" value="Split_barrel_FMN-bd"/>
</dbReference>
<feature type="compositionally biased region" description="Basic and acidic residues" evidence="1">
    <location>
        <begin position="177"/>
        <end position="204"/>
    </location>
</feature>
<name>A0ABP8P023_9NOCA</name>
<comment type="caution">
    <text evidence="3">The sequence shown here is derived from an EMBL/GenBank/DDBJ whole genome shotgun (WGS) entry which is preliminary data.</text>
</comment>
<evidence type="ECO:0000313" key="4">
    <source>
        <dbReference type="Proteomes" id="UP001501183"/>
    </source>
</evidence>
<dbReference type="PANTHER" id="PTHR42815">
    <property type="entry name" value="FAD-BINDING, PUTATIVE (AFU_ORTHOLOGUE AFUA_6G07600)-RELATED"/>
    <property type="match status" value="1"/>
</dbReference>
<evidence type="ECO:0000256" key="1">
    <source>
        <dbReference type="SAM" id="MobiDB-lite"/>
    </source>
</evidence>
<feature type="domain" description="Pyridoxamine 5'-phosphate oxidase N-terminal" evidence="2">
    <location>
        <begin position="39"/>
        <end position="165"/>
    </location>
</feature>
<organism evidence="3 4">
    <name type="scientific">Rhodococcus olei</name>
    <dbReference type="NCBI Taxonomy" id="2161675"/>
    <lineage>
        <taxon>Bacteria</taxon>
        <taxon>Bacillati</taxon>
        <taxon>Actinomycetota</taxon>
        <taxon>Actinomycetes</taxon>
        <taxon>Mycobacteriales</taxon>
        <taxon>Nocardiaceae</taxon>
        <taxon>Rhodococcus</taxon>
    </lineage>
</organism>
<dbReference type="RefSeq" id="WP_345343675.1">
    <property type="nucleotide sequence ID" value="NZ_BAABFB010000029.1"/>
</dbReference>
<keyword evidence="4" id="KW-1185">Reference proteome</keyword>
<protein>
    <submittedName>
        <fullName evidence="3">Pyridoxamine 5'-phosphate oxidase family protein</fullName>
    </submittedName>
</protein>